<dbReference type="Proteomes" id="UP000479710">
    <property type="component" value="Unassembled WGS sequence"/>
</dbReference>
<organism evidence="2 3">
    <name type="scientific">Oryza meyeriana var. granulata</name>
    <dbReference type="NCBI Taxonomy" id="110450"/>
    <lineage>
        <taxon>Eukaryota</taxon>
        <taxon>Viridiplantae</taxon>
        <taxon>Streptophyta</taxon>
        <taxon>Embryophyta</taxon>
        <taxon>Tracheophyta</taxon>
        <taxon>Spermatophyta</taxon>
        <taxon>Magnoliopsida</taxon>
        <taxon>Liliopsida</taxon>
        <taxon>Poales</taxon>
        <taxon>Poaceae</taxon>
        <taxon>BOP clade</taxon>
        <taxon>Oryzoideae</taxon>
        <taxon>Oryzeae</taxon>
        <taxon>Oryzinae</taxon>
        <taxon>Oryza</taxon>
        <taxon>Oryza meyeriana</taxon>
    </lineage>
</organism>
<feature type="region of interest" description="Disordered" evidence="1">
    <location>
        <begin position="83"/>
        <end position="135"/>
    </location>
</feature>
<dbReference type="EMBL" id="SPHZ02000003">
    <property type="protein sequence ID" value="KAF0927064.1"/>
    <property type="molecule type" value="Genomic_DNA"/>
</dbReference>
<keyword evidence="3" id="KW-1185">Reference proteome</keyword>
<feature type="region of interest" description="Disordered" evidence="1">
    <location>
        <begin position="1"/>
        <end position="25"/>
    </location>
</feature>
<sequence length="135" mass="14362">MGVTDLGPRHSQTDRAGASPPTQELTECRLRCPSNMAEAVSLSSLATCRQPTVSSSSNLAAWPLNLAAFSSSPCLTTTALEAQAPHPHHWPAAQAPPNLPIEIQPEKRQAREAKQDAEKGHTGHAMPSTAHGMRL</sequence>
<gene>
    <name evidence="2" type="ORF">E2562_029736</name>
</gene>
<feature type="compositionally biased region" description="Basic and acidic residues" evidence="1">
    <location>
        <begin position="104"/>
        <end position="121"/>
    </location>
</feature>
<evidence type="ECO:0000256" key="1">
    <source>
        <dbReference type="SAM" id="MobiDB-lite"/>
    </source>
</evidence>
<evidence type="ECO:0000313" key="3">
    <source>
        <dbReference type="Proteomes" id="UP000479710"/>
    </source>
</evidence>
<name>A0A6G1ER06_9ORYZ</name>
<feature type="compositionally biased region" description="Low complexity" evidence="1">
    <location>
        <begin position="83"/>
        <end position="96"/>
    </location>
</feature>
<accession>A0A6G1ER06</accession>
<comment type="caution">
    <text evidence="2">The sequence shown here is derived from an EMBL/GenBank/DDBJ whole genome shotgun (WGS) entry which is preliminary data.</text>
</comment>
<protein>
    <submittedName>
        <fullName evidence="2">Uncharacterized protein</fullName>
    </submittedName>
</protein>
<proteinExistence type="predicted"/>
<reference evidence="2 3" key="1">
    <citation type="submission" date="2019-11" db="EMBL/GenBank/DDBJ databases">
        <title>Whole genome sequence of Oryza granulata.</title>
        <authorList>
            <person name="Li W."/>
        </authorList>
    </citation>
    <scope>NUCLEOTIDE SEQUENCE [LARGE SCALE GENOMIC DNA]</scope>
    <source>
        <strain evidence="3">cv. Menghai</strain>
        <tissue evidence="2">Leaf</tissue>
    </source>
</reference>
<evidence type="ECO:0000313" key="2">
    <source>
        <dbReference type="EMBL" id="KAF0927064.1"/>
    </source>
</evidence>
<dbReference type="AlphaFoldDB" id="A0A6G1ER06"/>